<sequence length="357" mass="40117">MVRTVHGGDIYSKYDIGHNRRLIDFSANINPLGLPEGVKKAIFENIGQFSNYPDPVCRELAEKIALHENVPQDYIICGNGAADIIYRIAGALKPGNTLVTAPSFSEYEEAVRLEGGGIKYHYLSEARNFLVGRDILKALTPDIRLVFLCNPNNPTGKLTEKETVLELAGRCRDNNCTLVVDECFMDFLDDPHKYSVSDCLESFENVIVLKAFTKIYAMAGIRLGYALCSCKELLERLKISGQPWGVSAVAQICGVAALDEHAYISRTKKLVRRNREYLLQELDKLGYKVFDSAANYILFKTENRNLHKELLKYGILARSCNNYAGLDEKYIRVAVKLEQDNQYLIGCLQELEAARGK</sequence>
<comment type="catalytic activity">
    <reaction evidence="9">
        <text>O-phospho-L-threonine + H(+) = (R)-1-aminopropan-2-yl phosphate + CO2</text>
        <dbReference type="Rhea" id="RHEA:11492"/>
        <dbReference type="ChEBI" id="CHEBI:15378"/>
        <dbReference type="ChEBI" id="CHEBI:16526"/>
        <dbReference type="ChEBI" id="CHEBI:58563"/>
        <dbReference type="ChEBI" id="CHEBI:58675"/>
        <dbReference type="EC" id="4.1.1.81"/>
    </reaction>
</comment>
<evidence type="ECO:0000313" key="12">
    <source>
        <dbReference type="Proteomes" id="UP000191554"/>
    </source>
</evidence>
<dbReference type="Proteomes" id="UP000191554">
    <property type="component" value="Unassembled WGS sequence"/>
</dbReference>
<organism evidence="11 12">
    <name type="scientific">Ruminiclostridium hungatei</name>
    <name type="common">Clostridium hungatei</name>
    <dbReference type="NCBI Taxonomy" id="48256"/>
    <lineage>
        <taxon>Bacteria</taxon>
        <taxon>Bacillati</taxon>
        <taxon>Bacillota</taxon>
        <taxon>Clostridia</taxon>
        <taxon>Eubacteriales</taxon>
        <taxon>Oscillospiraceae</taxon>
        <taxon>Ruminiclostridium</taxon>
    </lineage>
</organism>
<dbReference type="OrthoDB" id="9813612at2"/>
<comment type="function">
    <text evidence="2">Decarboxylates L-threonine-O-3-phosphate to yield (R)-1-amino-2-propanol O-2-phosphate, the precursor for the linkage between the nucleotide loop and the corrin ring in cobalamin.</text>
</comment>
<dbReference type="EMBL" id="MZGX01000003">
    <property type="protein sequence ID" value="OPX45728.1"/>
    <property type="molecule type" value="Genomic_DNA"/>
</dbReference>
<dbReference type="GO" id="GO:0048472">
    <property type="term" value="F:threonine-phosphate decarboxylase activity"/>
    <property type="evidence" value="ECO:0007669"/>
    <property type="project" value="UniProtKB-EC"/>
</dbReference>
<evidence type="ECO:0000256" key="5">
    <source>
        <dbReference type="ARBA" id="ARBA00022573"/>
    </source>
</evidence>
<keyword evidence="5" id="KW-0169">Cobalamin biosynthesis</keyword>
<evidence type="ECO:0000256" key="7">
    <source>
        <dbReference type="ARBA" id="ARBA00023239"/>
    </source>
</evidence>
<dbReference type="Gene3D" id="3.90.1150.10">
    <property type="entry name" value="Aspartate Aminotransferase, domain 1"/>
    <property type="match status" value="1"/>
</dbReference>
<dbReference type="Gene3D" id="3.40.640.10">
    <property type="entry name" value="Type I PLP-dependent aspartate aminotransferase-like (Major domain)"/>
    <property type="match status" value="1"/>
</dbReference>
<protein>
    <recommendedName>
        <fullName evidence="4">threonine-phosphate decarboxylase</fullName>
        <ecNumber evidence="4">4.1.1.81</ecNumber>
    </recommendedName>
    <alternativeName>
        <fullName evidence="8">L-threonine-O-3-phosphate decarboxylase</fullName>
    </alternativeName>
</protein>
<proteinExistence type="predicted"/>
<evidence type="ECO:0000256" key="4">
    <source>
        <dbReference type="ARBA" id="ARBA00012285"/>
    </source>
</evidence>
<reference evidence="11 12" key="1">
    <citation type="submission" date="2017-03" db="EMBL/GenBank/DDBJ databases">
        <title>Genome sequence of Clostridium hungatei DSM 14427.</title>
        <authorList>
            <person name="Poehlein A."/>
            <person name="Daniel R."/>
        </authorList>
    </citation>
    <scope>NUCLEOTIDE SEQUENCE [LARGE SCALE GENOMIC DNA]</scope>
    <source>
        <strain evidence="11 12">DSM 14427</strain>
    </source>
</reference>
<dbReference type="InterPro" id="IPR015421">
    <property type="entry name" value="PyrdxlP-dep_Trfase_major"/>
</dbReference>
<dbReference type="STRING" id="48256.CLHUN_06650"/>
<evidence type="ECO:0000256" key="9">
    <source>
        <dbReference type="ARBA" id="ARBA00048531"/>
    </source>
</evidence>
<gene>
    <name evidence="11" type="primary">cobD</name>
    <name evidence="11" type="ORF">CLHUN_06650</name>
</gene>
<evidence type="ECO:0000256" key="3">
    <source>
        <dbReference type="ARBA" id="ARBA00004953"/>
    </source>
</evidence>
<dbReference type="AlphaFoldDB" id="A0A1V4SPB3"/>
<evidence type="ECO:0000256" key="8">
    <source>
        <dbReference type="ARBA" id="ARBA00029996"/>
    </source>
</evidence>
<keyword evidence="6" id="KW-0663">Pyridoxal phosphate</keyword>
<evidence type="ECO:0000313" key="11">
    <source>
        <dbReference type="EMBL" id="OPX45728.1"/>
    </source>
</evidence>
<dbReference type="NCBIfam" id="TIGR01140">
    <property type="entry name" value="L_thr_O3P_dcar"/>
    <property type="match status" value="1"/>
</dbReference>
<dbReference type="Pfam" id="PF00155">
    <property type="entry name" value="Aminotran_1_2"/>
    <property type="match status" value="1"/>
</dbReference>
<dbReference type="SUPFAM" id="SSF53383">
    <property type="entry name" value="PLP-dependent transferases"/>
    <property type="match status" value="1"/>
</dbReference>
<dbReference type="UniPathway" id="UPA00148"/>
<evidence type="ECO:0000256" key="1">
    <source>
        <dbReference type="ARBA" id="ARBA00001933"/>
    </source>
</evidence>
<feature type="domain" description="Aminotransferase class I/classII large" evidence="10">
    <location>
        <begin position="22"/>
        <end position="344"/>
    </location>
</feature>
<dbReference type="InterPro" id="IPR015422">
    <property type="entry name" value="PyrdxlP-dep_Trfase_small"/>
</dbReference>
<keyword evidence="12" id="KW-1185">Reference proteome</keyword>
<dbReference type="GO" id="GO:0009236">
    <property type="term" value="P:cobalamin biosynthetic process"/>
    <property type="evidence" value="ECO:0007669"/>
    <property type="project" value="UniProtKB-UniPathway"/>
</dbReference>
<dbReference type="InterPro" id="IPR005860">
    <property type="entry name" value="CobD"/>
</dbReference>
<dbReference type="GO" id="GO:0030170">
    <property type="term" value="F:pyridoxal phosphate binding"/>
    <property type="evidence" value="ECO:0007669"/>
    <property type="project" value="InterPro"/>
</dbReference>
<dbReference type="InterPro" id="IPR015424">
    <property type="entry name" value="PyrdxlP-dep_Trfase"/>
</dbReference>
<dbReference type="PANTHER" id="PTHR42885:SF1">
    <property type="entry name" value="THREONINE-PHOSPHATE DECARBOXYLASE"/>
    <property type="match status" value="1"/>
</dbReference>
<name>A0A1V4SPB3_RUMHU</name>
<evidence type="ECO:0000256" key="2">
    <source>
        <dbReference type="ARBA" id="ARBA00003444"/>
    </source>
</evidence>
<dbReference type="EC" id="4.1.1.81" evidence="4"/>
<comment type="pathway">
    <text evidence="3">Cofactor biosynthesis; adenosylcobalamin biosynthesis.</text>
</comment>
<accession>A0A1V4SPB3</accession>
<comment type="caution">
    <text evidence="11">The sequence shown here is derived from an EMBL/GenBank/DDBJ whole genome shotgun (WGS) entry which is preliminary data.</text>
</comment>
<evidence type="ECO:0000256" key="6">
    <source>
        <dbReference type="ARBA" id="ARBA00022898"/>
    </source>
</evidence>
<evidence type="ECO:0000259" key="10">
    <source>
        <dbReference type="Pfam" id="PF00155"/>
    </source>
</evidence>
<dbReference type="InterPro" id="IPR004839">
    <property type="entry name" value="Aminotransferase_I/II_large"/>
</dbReference>
<dbReference type="CDD" id="cd00609">
    <property type="entry name" value="AAT_like"/>
    <property type="match status" value="1"/>
</dbReference>
<comment type="cofactor">
    <cofactor evidence="1">
        <name>pyridoxal 5'-phosphate</name>
        <dbReference type="ChEBI" id="CHEBI:597326"/>
    </cofactor>
</comment>
<keyword evidence="7 11" id="KW-0456">Lyase</keyword>
<dbReference type="PANTHER" id="PTHR42885">
    <property type="entry name" value="HISTIDINOL-PHOSPHATE AMINOTRANSFERASE-RELATED"/>
    <property type="match status" value="1"/>
</dbReference>